<feature type="region of interest" description="Disordered" evidence="6">
    <location>
        <begin position="473"/>
        <end position="507"/>
    </location>
</feature>
<evidence type="ECO:0000313" key="8">
    <source>
        <dbReference type="EMBL" id="CEM31017.1"/>
    </source>
</evidence>
<keyword evidence="2" id="KW-0805">Transcription regulation</keyword>
<evidence type="ECO:0000256" key="2">
    <source>
        <dbReference type="ARBA" id="ARBA00023015"/>
    </source>
</evidence>
<feature type="domain" description="AP2/ERF" evidence="7">
    <location>
        <begin position="355"/>
        <end position="407"/>
    </location>
</feature>
<dbReference type="Gene3D" id="1.20.5.2050">
    <property type="match status" value="4"/>
</dbReference>
<feature type="region of interest" description="Disordered" evidence="6">
    <location>
        <begin position="1"/>
        <end position="21"/>
    </location>
</feature>
<keyword evidence="4" id="KW-0804">Transcription</keyword>
<dbReference type="AlphaFoldDB" id="A0A0G4GLK2"/>
<dbReference type="PhylomeDB" id="A0A0G4GLK2"/>
<evidence type="ECO:0000313" key="9">
    <source>
        <dbReference type="Proteomes" id="UP000041254"/>
    </source>
</evidence>
<protein>
    <recommendedName>
        <fullName evidence="7">AP2/ERF domain-containing protein</fullName>
    </recommendedName>
</protein>
<evidence type="ECO:0000256" key="1">
    <source>
        <dbReference type="ARBA" id="ARBA00004123"/>
    </source>
</evidence>
<dbReference type="GO" id="GO:0003677">
    <property type="term" value="F:DNA binding"/>
    <property type="evidence" value="ECO:0007669"/>
    <property type="project" value="UniProtKB-KW"/>
</dbReference>
<feature type="domain" description="AP2/ERF" evidence="7">
    <location>
        <begin position="210"/>
        <end position="260"/>
    </location>
</feature>
<dbReference type="OrthoDB" id="364262at2759"/>
<evidence type="ECO:0000259" key="7">
    <source>
        <dbReference type="Pfam" id="PF00847"/>
    </source>
</evidence>
<keyword evidence="3" id="KW-0238">DNA-binding</keyword>
<reference evidence="8 9" key="1">
    <citation type="submission" date="2014-11" db="EMBL/GenBank/DDBJ databases">
        <authorList>
            <person name="Zhu J."/>
            <person name="Qi W."/>
            <person name="Song R."/>
        </authorList>
    </citation>
    <scope>NUCLEOTIDE SEQUENCE [LARGE SCALE GENOMIC DNA]</scope>
</reference>
<keyword evidence="9" id="KW-1185">Reference proteome</keyword>
<accession>A0A0G4GLK2</accession>
<evidence type="ECO:0000256" key="6">
    <source>
        <dbReference type="SAM" id="MobiDB-lite"/>
    </source>
</evidence>
<feature type="compositionally biased region" description="Low complexity" evidence="6">
    <location>
        <begin position="192"/>
        <end position="205"/>
    </location>
</feature>
<dbReference type="EMBL" id="CDMY01000708">
    <property type="protein sequence ID" value="CEM31017.1"/>
    <property type="molecule type" value="Genomic_DNA"/>
</dbReference>
<feature type="compositionally biased region" description="Acidic residues" evidence="6">
    <location>
        <begin position="135"/>
        <end position="175"/>
    </location>
</feature>
<comment type="subcellular location">
    <subcellularLocation>
        <location evidence="1">Nucleus</location>
    </subcellularLocation>
</comment>
<proteinExistence type="predicted"/>
<feature type="domain" description="AP2/ERF" evidence="7">
    <location>
        <begin position="421"/>
        <end position="475"/>
    </location>
</feature>
<dbReference type="VEuPathDB" id="CryptoDB:Vbra_18275"/>
<evidence type="ECO:0000256" key="5">
    <source>
        <dbReference type="ARBA" id="ARBA00023242"/>
    </source>
</evidence>
<feature type="compositionally biased region" description="Basic and acidic residues" evidence="6">
    <location>
        <begin position="243"/>
        <end position="267"/>
    </location>
</feature>
<sequence length="507" mass="55420">MGVLRPSAEGPRFSISSKSPTKRHPVLMPWCFLCVSIVSGGKGKGKGEKAAGASASVSRADYDTDSTMGALSTRAPTGSGASDDLDNMTHVGAATQVSGSGGAAGGVGVGGDHDRLGRKRQARKGAARGRVGGDPPDDEGGSSDDQGSSDDDNDEDYNPPDDNDDDDEDEDDEPESSGSGGDHLSDSTFKQPKAAGKAAGPTAPTHQSTVRGVRFDDKRQTWSAMVKMDGKWKPKSFSVSKHGGYDEAKAEAEACRRQNEQDNEKAGRPIMSRNKNEITGVYHDDENGYWIASWYENGKQKQEYFSVAKMGEKRAKETAIKRRKDMEKIWPDQRKSVPSLGRGRWKLIDQLLAKNVKGVYFDKGNKAWGAYWEQGGRKHLKTFTISTHGDIEEAYDKAVACRKEAEASGAASLRQPVEKQSGHRGVRWCKKSKAWVANWVDASGKRRSRNFSLSEYGGDSEAKAEAIHCRKTMVAQTEREKQDRLVSSRKRPSEAPEGRRVRRKTNK</sequence>
<feature type="compositionally biased region" description="Basic and acidic residues" evidence="6">
    <location>
        <begin position="477"/>
        <end position="499"/>
    </location>
</feature>
<keyword evidence="5" id="KW-0539">Nucleus</keyword>
<dbReference type="Proteomes" id="UP000041254">
    <property type="component" value="Unassembled WGS sequence"/>
</dbReference>
<feature type="region of interest" description="Disordered" evidence="6">
    <location>
        <begin position="234"/>
        <end position="269"/>
    </location>
</feature>
<feature type="compositionally biased region" description="Gly residues" evidence="6">
    <location>
        <begin position="99"/>
        <end position="110"/>
    </location>
</feature>
<dbReference type="GO" id="GO:0003700">
    <property type="term" value="F:DNA-binding transcription factor activity"/>
    <property type="evidence" value="ECO:0007669"/>
    <property type="project" value="InterPro"/>
</dbReference>
<name>A0A0G4GLK2_VITBC</name>
<feature type="compositionally biased region" description="Polar residues" evidence="6">
    <location>
        <begin position="65"/>
        <end position="80"/>
    </location>
</feature>
<evidence type="ECO:0000256" key="3">
    <source>
        <dbReference type="ARBA" id="ARBA00023125"/>
    </source>
</evidence>
<dbReference type="InParanoid" id="A0A0G4GLK2"/>
<feature type="compositionally biased region" description="Basic residues" evidence="6">
    <location>
        <begin position="116"/>
        <end position="127"/>
    </location>
</feature>
<organism evidence="8 9">
    <name type="scientific">Vitrella brassicaformis (strain CCMP3155)</name>
    <dbReference type="NCBI Taxonomy" id="1169540"/>
    <lineage>
        <taxon>Eukaryota</taxon>
        <taxon>Sar</taxon>
        <taxon>Alveolata</taxon>
        <taxon>Colpodellida</taxon>
        <taxon>Vitrellaceae</taxon>
        <taxon>Vitrella</taxon>
    </lineage>
</organism>
<feature type="domain" description="AP2/ERF" evidence="7">
    <location>
        <begin position="278"/>
        <end position="327"/>
    </location>
</feature>
<gene>
    <name evidence="8" type="ORF">Vbra_18275</name>
</gene>
<evidence type="ECO:0000256" key="4">
    <source>
        <dbReference type="ARBA" id="ARBA00023163"/>
    </source>
</evidence>
<dbReference type="InterPro" id="IPR001471">
    <property type="entry name" value="AP2/ERF_dom"/>
</dbReference>
<dbReference type="Pfam" id="PF00847">
    <property type="entry name" value="AP2"/>
    <property type="match status" value="4"/>
</dbReference>
<dbReference type="GO" id="GO:0005634">
    <property type="term" value="C:nucleus"/>
    <property type="evidence" value="ECO:0007669"/>
    <property type="project" value="UniProtKB-SubCell"/>
</dbReference>
<feature type="region of interest" description="Disordered" evidence="6">
    <location>
        <begin position="41"/>
        <end position="218"/>
    </location>
</feature>